<evidence type="ECO:0000256" key="4">
    <source>
        <dbReference type="ARBA" id="ARBA00023136"/>
    </source>
</evidence>
<feature type="transmembrane region" description="Helical" evidence="6">
    <location>
        <begin position="561"/>
        <end position="581"/>
    </location>
</feature>
<reference evidence="8 9" key="1">
    <citation type="submission" date="2019-12" db="EMBL/GenBank/DDBJ databases">
        <authorList>
            <person name="Floudas D."/>
            <person name="Bentzer J."/>
            <person name="Ahren D."/>
            <person name="Johansson T."/>
            <person name="Persson P."/>
            <person name="Tunlid A."/>
        </authorList>
    </citation>
    <scope>NUCLEOTIDE SEQUENCE [LARGE SCALE GENOMIC DNA]</scope>
    <source>
        <strain evidence="8 9">CBS 102.39</strain>
    </source>
</reference>
<comment type="subcellular location">
    <subcellularLocation>
        <location evidence="1">Membrane</location>
        <topology evidence="1">Multi-pass membrane protein</topology>
    </subcellularLocation>
</comment>
<dbReference type="PANTHER" id="PTHR23502">
    <property type="entry name" value="MAJOR FACILITATOR SUPERFAMILY"/>
    <property type="match status" value="1"/>
</dbReference>
<evidence type="ECO:0000256" key="1">
    <source>
        <dbReference type="ARBA" id="ARBA00004141"/>
    </source>
</evidence>
<accession>A0A8H4QEQ0</accession>
<feature type="transmembrane region" description="Helical" evidence="6">
    <location>
        <begin position="530"/>
        <end position="549"/>
    </location>
</feature>
<proteinExistence type="predicted"/>
<feature type="transmembrane region" description="Helical" evidence="6">
    <location>
        <begin position="205"/>
        <end position="235"/>
    </location>
</feature>
<evidence type="ECO:0000256" key="3">
    <source>
        <dbReference type="ARBA" id="ARBA00022989"/>
    </source>
</evidence>
<feature type="compositionally biased region" description="Basic and acidic residues" evidence="5">
    <location>
        <begin position="101"/>
        <end position="123"/>
    </location>
</feature>
<evidence type="ECO:0000313" key="9">
    <source>
        <dbReference type="Proteomes" id="UP000521872"/>
    </source>
</evidence>
<keyword evidence="2 6" id="KW-0812">Transmembrane</keyword>
<dbReference type="EMBL" id="JAACJL010000061">
    <property type="protein sequence ID" value="KAF4609563.1"/>
    <property type="molecule type" value="Genomic_DNA"/>
</dbReference>
<dbReference type="Proteomes" id="UP000521872">
    <property type="component" value="Unassembled WGS sequence"/>
</dbReference>
<dbReference type="CDD" id="cd17323">
    <property type="entry name" value="MFS_Tpo1_MDR_like"/>
    <property type="match status" value="1"/>
</dbReference>
<feature type="transmembrane region" description="Helical" evidence="6">
    <location>
        <begin position="425"/>
        <end position="451"/>
    </location>
</feature>
<feature type="compositionally biased region" description="Polar residues" evidence="5">
    <location>
        <begin position="59"/>
        <end position="78"/>
    </location>
</feature>
<feature type="transmembrane region" description="Helical" evidence="6">
    <location>
        <begin position="601"/>
        <end position="621"/>
    </location>
</feature>
<keyword evidence="3 6" id="KW-1133">Transmembrane helix</keyword>
<organism evidence="8 9">
    <name type="scientific">Agrocybe pediades</name>
    <dbReference type="NCBI Taxonomy" id="84607"/>
    <lineage>
        <taxon>Eukaryota</taxon>
        <taxon>Fungi</taxon>
        <taxon>Dikarya</taxon>
        <taxon>Basidiomycota</taxon>
        <taxon>Agaricomycotina</taxon>
        <taxon>Agaricomycetes</taxon>
        <taxon>Agaricomycetidae</taxon>
        <taxon>Agaricales</taxon>
        <taxon>Agaricineae</taxon>
        <taxon>Strophariaceae</taxon>
        <taxon>Agrocybe</taxon>
    </lineage>
</organism>
<dbReference type="PANTHER" id="PTHR23502:SF60">
    <property type="entry name" value="MAJOR FACILITATOR SUPERFAMILY (MFS) PROFILE DOMAIN-CONTAINING PROTEIN-RELATED"/>
    <property type="match status" value="1"/>
</dbReference>
<dbReference type="PROSITE" id="PS50850">
    <property type="entry name" value="MFS"/>
    <property type="match status" value="1"/>
</dbReference>
<protein>
    <recommendedName>
        <fullName evidence="7">Major facilitator superfamily (MFS) profile domain-containing protein</fullName>
    </recommendedName>
</protein>
<feature type="transmembrane region" description="Helical" evidence="6">
    <location>
        <begin position="463"/>
        <end position="484"/>
    </location>
</feature>
<dbReference type="GO" id="GO:0022857">
    <property type="term" value="F:transmembrane transporter activity"/>
    <property type="evidence" value="ECO:0007669"/>
    <property type="project" value="InterPro"/>
</dbReference>
<gene>
    <name evidence="8" type="ORF">D9613_012295</name>
</gene>
<keyword evidence="9" id="KW-1185">Reference proteome</keyword>
<evidence type="ECO:0000256" key="5">
    <source>
        <dbReference type="SAM" id="MobiDB-lite"/>
    </source>
</evidence>
<evidence type="ECO:0000256" key="2">
    <source>
        <dbReference type="ARBA" id="ARBA00022692"/>
    </source>
</evidence>
<feature type="region of interest" description="Disordered" evidence="5">
    <location>
        <begin position="641"/>
        <end position="677"/>
    </location>
</feature>
<feature type="transmembrane region" description="Helical" evidence="6">
    <location>
        <begin position="505"/>
        <end position="524"/>
    </location>
</feature>
<name>A0A8H4QEQ0_9AGAR</name>
<keyword evidence="4 6" id="KW-0472">Membrane</keyword>
<feature type="region of interest" description="Disordered" evidence="5">
    <location>
        <begin position="36"/>
        <end position="130"/>
    </location>
</feature>
<feature type="transmembrane region" description="Helical" evidence="6">
    <location>
        <begin position="272"/>
        <end position="294"/>
    </location>
</feature>
<dbReference type="InterPro" id="IPR020846">
    <property type="entry name" value="MFS_dom"/>
</dbReference>
<feature type="transmembrane region" description="Helical" evidence="6">
    <location>
        <begin position="247"/>
        <end position="266"/>
    </location>
</feature>
<evidence type="ECO:0000259" key="7">
    <source>
        <dbReference type="PROSITE" id="PS50850"/>
    </source>
</evidence>
<dbReference type="GO" id="GO:0016020">
    <property type="term" value="C:membrane"/>
    <property type="evidence" value="ECO:0007669"/>
    <property type="project" value="UniProtKB-SubCell"/>
</dbReference>
<dbReference type="Pfam" id="PF07690">
    <property type="entry name" value="MFS_1"/>
    <property type="match status" value="1"/>
</dbReference>
<evidence type="ECO:0000313" key="8">
    <source>
        <dbReference type="EMBL" id="KAF4609563.1"/>
    </source>
</evidence>
<comment type="caution">
    <text evidence="8">The sequence shown here is derived from an EMBL/GenBank/DDBJ whole genome shotgun (WGS) entry which is preliminary data.</text>
</comment>
<feature type="transmembrane region" description="Helical" evidence="6">
    <location>
        <begin position="333"/>
        <end position="355"/>
    </location>
</feature>
<evidence type="ECO:0000256" key="6">
    <source>
        <dbReference type="SAM" id="Phobius"/>
    </source>
</evidence>
<dbReference type="FunFam" id="1.20.1250.20:FF:000011">
    <property type="entry name" value="MFS multidrug transporter, putative"/>
    <property type="match status" value="1"/>
</dbReference>
<feature type="compositionally biased region" description="Basic and acidic residues" evidence="5">
    <location>
        <begin position="641"/>
        <end position="656"/>
    </location>
</feature>
<feature type="transmembrane region" description="Helical" evidence="6">
    <location>
        <begin position="306"/>
        <end position="327"/>
    </location>
</feature>
<feature type="domain" description="Major facilitator superfamily (MFS) profile" evidence="7">
    <location>
        <begin position="180"/>
        <end position="626"/>
    </location>
</feature>
<dbReference type="AlphaFoldDB" id="A0A8H4QEQ0"/>
<dbReference type="InterPro" id="IPR011701">
    <property type="entry name" value="MFS"/>
</dbReference>
<dbReference type="InterPro" id="IPR036259">
    <property type="entry name" value="MFS_trans_sf"/>
</dbReference>
<dbReference type="Gene3D" id="1.20.1250.20">
    <property type="entry name" value="MFS general substrate transporter like domains"/>
    <property type="match status" value="1"/>
</dbReference>
<feature type="transmembrane region" description="Helical" evidence="6">
    <location>
        <begin position="178"/>
        <end position="199"/>
    </location>
</feature>
<dbReference type="SUPFAM" id="SSF103473">
    <property type="entry name" value="MFS general substrate transporter"/>
    <property type="match status" value="1"/>
</dbReference>
<sequence>MMSCLSMVNYSLTQRLLDSMQHMKKTWFQLQESMHQDQLPPPIPLGHDTPRDRDDATLITPSTGQHASVHSHSTTQDRPQYDDVDTNSEDRINNNPTWRAESNRSRSLMDERHESNHHQKGPKDNLNLSRNDEALDITRRNEQATLYEANEDPEIIWVNWDGKDDRKNPKNWSYKKKWITTLVVSVFTFISPASSSMVAPASNQIAMQFGITSTALISMTTSIFVLGYAFGPLFLGPLSEIFGRSRVFQLSNLFFMAWNLGCGFAQNRKQLIGFRFVAGLGGSAPLAVGGGILGDMWAPEERGRAIAIYSLAPLLGPVVGPVCGGWIAERSTWRWVFWSTSIVDVGIQMLGLLFLRETYAPRLLEEKADRIRKDLDSDPEKAASDSAGKSKIVKAIYDVGNDRSWKAVFSKALTRPFMLFYHETIIQLLGIYMAFVYGIFYLFLVTIPLMFREIYHQRPGIQGLNYIALGIGLTLASQTNARAMDRIYKHFKAKNGGKGEPEFRLPSLFPGTHLLPFGLLLTGWSAQNRLHWIAADFGIGCVGCGLVLIFQSIQTYVIDSFTLYAASALAAVSFLRSLAGFGFPLFAPAMYHKLGYGKGDTILACLAIGLGCPAPFLLWIYGKRIRMNSKYGRKSAVHRDSVMDARAEQPKEKITRQESTPMDLERAQTHTDASSNL</sequence>